<dbReference type="PANTHER" id="PTHR11008">
    <property type="entry name" value="PROTEIN TAKEOUT-LIKE PROTEIN"/>
    <property type="match status" value="1"/>
</dbReference>
<reference evidence="5 6" key="1">
    <citation type="submission" date="2015-09" db="EMBL/GenBank/DDBJ databases">
        <title>Draft genome of the scarab beetle Oryctes borbonicus.</title>
        <authorList>
            <person name="Meyer J.M."/>
            <person name="Markov G.V."/>
            <person name="Baskaran P."/>
            <person name="Herrmann M."/>
            <person name="Sommer R.J."/>
            <person name="Roedelsperger C."/>
        </authorList>
    </citation>
    <scope>NUCLEOTIDE SEQUENCE [LARGE SCALE GENOMIC DNA]</scope>
    <source>
        <strain evidence="5">OB123</strain>
        <tissue evidence="5">Whole animal</tissue>
    </source>
</reference>
<feature type="signal peptide" evidence="4">
    <location>
        <begin position="1"/>
        <end position="21"/>
    </location>
</feature>
<feature type="chain" id="PRO_5006668680" evidence="4">
    <location>
        <begin position="22"/>
        <end position="245"/>
    </location>
</feature>
<protein>
    <submittedName>
        <fullName evidence="5">Hemolymph juvenile hormone-binding protein</fullName>
    </submittedName>
</protein>
<dbReference type="GO" id="GO:0005615">
    <property type="term" value="C:extracellular space"/>
    <property type="evidence" value="ECO:0007669"/>
    <property type="project" value="TreeGrafter"/>
</dbReference>
<evidence type="ECO:0000313" key="6">
    <source>
        <dbReference type="Proteomes" id="UP000051574"/>
    </source>
</evidence>
<dbReference type="AlphaFoldDB" id="A0A0T6BHF4"/>
<keyword evidence="1 4" id="KW-0732">Signal</keyword>
<dbReference type="Pfam" id="PF06585">
    <property type="entry name" value="JHBP"/>
    <property type="match status" value="1"/>
</dbReference>
<keyword evidence="6" id="KW-1185">Reference proteome</keyword>
<sequence length="245" mass="28493">MKCSLILFICTVCFSYSAIYGKELPSFVKKCKRNDPGLNDCMKNALIEFKKYLPDGVEEMKLPPLNPYLLPKANIETPWMNTTLTNLKLYNSYGYTLDYFDIDLDKGVIKLNTTVDHMEMNSRYEIDGKILQFVLHGEGEMEGKVNNTKVGIILNGTKINRKGKEYLILENIDYKLLEPPKAYMYFHDLFRNNPEITERVNMVIQENQEELFKDIYPLVEKIISTIDLSLFKGVFDNFSLDELFD</sequence>
<evidence type="ECO:0000256" key="4">
    <source>
        <dbReference type="SAM" id="SignalP"/>
    </source>
</evidence>
<gene>
    <name evidence="5" type="ORF">AMK59_2638</name>
</gene>
<dbReference type="EMBL" id="LJIG01000200">
    <property type="protein sequence ID" value="KRT86740.1"/>
    <property type="molecule type" value="Genomic_DNA"/>
</dbReference>
<dbReference type="OrthoDB" id="7419171at2759"/>
<dbReference type="FunFam" id="3.15.10.30:FF:000001">
    <property type="entry name" value="Takeout-like protein 1"/>
    <property type="match status" value="1"/>
</dbReference>
<dbReference type="Proteomes" id="UP000051574">
    <property type="component" value="Unassembled WGS sequence"/>
</dbReference>
<organism evidence="5 6">
    <name type="scientific">Oryctes borbonicus</name>
    <dbReference type="NCBI Taxonomy" id="1629725"/>
    <lineage>
        <taxon>Eukaryota</taxon>
        <taxon>Metazoa</taxon>
        <taxon>Ecdysozoa</taxon>
        <taxon>Arthropoda</taxon>
        <taxon>Hexapoda</taxon>
        <taxon>Insecta</taxon>
        <taxon>Pterygota</taxon>
        <taxon>Neoptera</taxon>
        <taxon>Endopterygota</taxon>
        <taxon>Coleoptera</taxon>
        <taxon>Polyphaga</taxon>
        <taxon>Scarabaeiformia</taxon>
        <taxon>Scarabaeidae</taxon>
        <taxon>Dynastinae</taxon>
        <taxon>Oryctes</taxon>
    </lineage>
</organism>
<evidence type="ECO:0000313" key="5">
    <source>
        <dbReference type="EMBL" id="KRT86740.1"/>
    </source>
</evidence>
<comment type="similarity">
    <text evidence="3">Belongs to the TO family.</text>
</comment>
<accession>A0A0T6BHF4</accession>
<comment type="caution">
    <text evidence="5">The sequence shown here is derived from an EMBL/GenBank/DDBJ whole genome shotgun (WGS) entry which is preliminary data.</text>
</comment>
<evidence type="ECO:0000256" key="2">
    <source>
        <dbReference type="ARBA" id="ARBA00023108"/>
    </source>
</evidence>
<proteinExistence type="inferred from homology"/>
<dbReference type="GO" id="GO:0007623">
    <property type="term" value="P:circadian rhythm"/>
    <property type="evidence" value="ECO:0007669"/>
    <property type="project" value="UniProtKB-ARBA"/>
</dbReference>
<evidence type="ECO:0000256" key="1">
    <source>
        <dbReference type="ARBA" id="ARBA00022729"/>
    </source>
</evidence>
<dbReference type="PANTHER" id="PTHR11008:SF14">
    <property type="entry name" value="CIRCADIAN CLOCK-CONTROLLED PROTEIN-LIKE PROTEIN"/>
    <property type="match status" value="1"/>
</dbReference>
<dbReference type="InterPro" id="IPR010562">
    <property type="entry name" value="Haemolymph_juvenile_hormone-bd"/>
</dbReference>
<dbReference type="SMART" id="SM00700">
    <property type="entry name" value="JHBP"/>
    <property type="match status" value="1"/>
</dbReference>
<dbReference type="Gene3D" id="3.15.10.30">
    <property type="entry name" value="Haemolymph juvenile hormone binding protein"/>
    <property type="match status" value="1"/>
</dbReference>
<evidence type="ECO:0000256" key="3">
    <source>
        <dbReference type="ARBA" id="ARBA00060902"/>
    </source>
</evidence>
<name>A0A0T6BHF4_9SCAR</name>
<dbReference type="InterPro" id="IPR038606">
    <property type="entry name" value="To_sf"/>
</dbReference>
<keyword evidence="2" id="KW-0090">Biological rhythms</keyword>